<dbReference type="Pfam" id="PF05962">
    <property type="entry name" value="HutD"/>
    <property type="match status" value="1"/>
</dbReference>
<protein>
    <submittedName>
        <fullName evidence="1">Unannotated protein</fullName>
    </submittedName>
</protein>
<dbReference type="Gene3D" id="2.60.120.10">
    <property type="entry name" value="Jelly Rolls"/>
    <property type="match status" value="1"/>
</dbReference>
<dbReference type="AlphaFoldDB" id="A0A6J7I332"/>
<dbReference type="InterPro" id="IPR014710">
    <property type="entry name" value="RmlC-like_jellyroll"/>
</dbReference>
<evidence type="ECO:0000313" key="1">
    <source>
        <dbReference type="EMBL" id="CAB4925248.1"/>
    </source>
</evidence>
<sequence length="145" mass="14950">MAGRELGRADDGSWLICLVDIGDDGPLPSRSGVRRLLTVVDGPVLGIDVAGATHVLEPHRPFGVPADAVVVASVPEGPVRVLDVVVDDPVEPFVTVLELGRSSVLPLAGDQVAHVIKGTESPDVVTGPGEVSGRCTVAVVTLQRP</sequence>
<gene>
    <name evidence="1" type="ORF">UFOPK3662_00878</name>
</gene>
<dbReference type="InterPro" id="IPR011051">
    <property type="entry name" value="RmlC_Cupin_sf"/>
</dbReference>
<proteinExistence type="predicted"/>
<dbReference type="EMBL" id="CAFBMW010000005">
    <property type="protein sequence ID" value="CAB4925248.1"/>
    <property type="molecule type" value="Genomic_DNA"/>
</dbReference>
<reference evidence="1" key="1">
    <citation type="submission" date="2020-05" db="EMBL/GenBank/DDBJ databases">
        <authorList>
            <person name="Chiriac C."/>
            <person name="Salcher M."/>
            <person name="Ghai R."/>
            <person name="Kavagutti S V."/>
        </authorList>
    </citation>
    <scope>NUCLEOTIDE SEQUENCE</scope>
</reference>
<dbReference type="InterPro" id="IPR010282">
    <property type="entry name" value="Uncharacterised_HutD/Ves"/>
</dbReference>
<organism evidence="1">
    <name type="scientific">freshwater metagenome</name>
    <dbReference type="NCBI Taxonomy" id="449393"/>
    <lineage>
        <taxon>unclassified sequences</taxon>
        <taxon>metagenomes</taxon>
        <taxon>ecological metagenomes</taxon>
    </lineage>
</organism>
<name>A0A6J7I332_9ZZZZ</name>
<dbReference type="SUPFAM" id="SSF51182">
    <property type="entry name" value="RmlC-like cupins"/>
    <property type="match status" value="1"/>
</dbReference>
<accession>A0A6J7I332</accession>